<dbReference type="GO" id="GO:0032580">
    <property type="term" value="C:Golgi cisterna membrane"/>
    <property type="evidence" value="ECO:0007669"/>
    <property type="project" value="UniProtKB-SubCell"/>
</dbReference>
<evidence type="ECO:0000256" key="4">
    <source>
        <dbReference type="ARBA" id="ARBA00022679"/>
    </source>
</evidence>
<dbReference type="KEGG" id="tps:THAPS_23339"/>
<protein>
    <recommendedName>
        <fullName evidence="5">Fucosyltransferase</fullName>
        <ecNumber evidence="5">2.4.1.-</ecNumber>
    </recommendedName>
</protein>
<dbReference type="GeneID" id="7450644"/>
<dbReference type="Gene3D" id="3.40.50.11660">
    <property type="entry name" value="Glycosyl transferase family 10, C-terminal domain"/>
    <property type="match status" value="1"/>
</dbReference>
<evidence type="ECO:0000313" key="7">
    <source>
        <dbReference type="EMBL" id="ACI64399.1"/>
    </source>
</evidence>
<keyword evidence="8" id="KW-1185">Reference proteome</keyword>
<name>B5YP56_THAPS</name>
<dbReference type="PaxDb" id="35128-Thaps23339"/>
<comment type="subcellular location">
    <subcellularLocation>
        <location evidence="5">Golgi apparatus</location>
        <location evidence="5">Golgi stack membrane</location>
        <topology evidence="5">Single-pass type II membrane protein</topology>
    </subcellularLocation>
</comment>
<dbReference type="eggNOG" id="ENOG502SVBH">
    <property type="taxonomic scope" value="Eukaryota"/>
</dbReference>
<dbReference type="PANTHER" id="PTHR11929">
    <property type="entry name" value="ALPHA- 1,3 -FUCOSYLTRANSFERASE"/>
    <property type="match status" value="1"/>
</dbReference>
<dbReference type="InterPro" id="IPR038577">
    <property type="entry name" value="GT10-like_C_sf"/>
</dbReference>
<gene>
    <name evidence="7" type="ORF">THAPS_23339</name>
</gene>
<organism evidence="7 8">
    <name type="scientific">Thalassiosira pseudonana</name>
    <name type="common">Marine diatom</name>
    <name type="synonym">Cyclotella nana</name>
    <dbReference type="NCBI Taxonomy" id="35128"/>
    <lineage>
        <taxon>Eukaryota</taxon>
        <taxon>Sar</taxon>
        <taxon>Stramenopiles</taxon>
        <taxon>Ochrophyta</taxon>
        <taxon>Bacillariophyta</taxon>
        <taxon>Coscinodiscophyceae</taxon>
        <taxon>Thalassiosirophycidae</taxon>
        <taxon>Thalassiosirales</taxon>
        <taxon>Thalassiosiraceae</taxon>
        <taxon>Thalassiosira</taxon>
    </lineage>
</organism>
<dbReference type="Gene3D" id="3.90.550.50">
    <property type="match status" value="1"/>
</dbReference>
<evidence type="ECO:0000313" key="8">
    <source>
        <dbReference type="Proteomes" id="UP000001449"/>
    </source>
</evidence>
<keyword evidence="5" id="KW-0333">Golgi apparatus</keyword>
<sequence length="835" mass="95015">MASPLPRTQRMKLRDKLKIFLLIVVVYSIVVVSTITIKLKVGDSPSNHQDAPITTVGYRGEKITSEDPFSLTNAFGNNERPYLVVCIKIDDALLPISPYFTLVRLFDDFGDIPPWNATVLLQNEDNLCANHPYVVESKARRDRASFLAQSDIPADMKGQWKHGVHWPDAATDTMSLRVIHNRPAIIGVRGGVFWRNSYKSCEEYDFVVDRQKEVPGDGCFTIHFVQGASGGAWREIRKRERKDVLGLNETTNVYEKQVAHPNKPVDDVHYDNFCSLLIRFDSNNLVDMFKDKNYDIDAIVRHMFFRQLSEYKPCQRVKDCPGNPYTSYECMVGYKFHITMDNSLVDGYVSEKVFNGALGGGIPIYFGATDVGSYVNIKSIIHCDVSREVIEEMRSFYPRKGKPRRFAFEFNKANGLWPADEELLNWADGYLRSHLEPCVKRVIELDTNDTAFREVLDEPFITDHGIMSGEYPLRGVASAYNLLRKWEGDSLASDGSLSLDPSSVSSLNASYDRPDRAVRDSSVLYNQLVSKTQQTCSNGLADDTNLSTYLGLSQEGSNVNEPFVDVLLPPDQYPILHRSCFFIPTKPENIDEHKHLLTLYPNSFLFVSVQDHPRIDSEAKVIYISGVDSYELLWKKTLGLWDIVSFESSNLFKECEWFFKVDTDTFLNLHVIEQFLSIYNTSEPHYTGWYNVGGLGRKAHGKQVKIAIGAFYGVTREVMMRWKDWRSDGRHVWGSFHSGEDSQMAFFLREHGTCLEIPIRNLAKFKQNYVWGGFDDIGSPMNCREKIKWLSDNPCFAYAHKVPMEWMGPLTGVLASQIVNNATCSLIDKGIVIHA</sequence>
<dbReference type="RefSeq" id="XP_002295682.1">
    <property type="nucleotide sequence ID" value="XM_002295646.1"/>
</dbReference>
<accession>B5YP56</accession>
<dbReference type="Proteomes" id="UP000001449">
    <property type="component" value="Chromosome 7"/>
</dbReference>
<evidence type="ECO:0000256" key="2">
    <source>
        <dbReference type="ARBA" id="ARBA00008919"/>
    </source>
</evidence>
<dbReference type="SUPFAM" id="SSF53756">
    <property type="entry name" value="UDP-Glycosyltransferase/glycogen phosphorylase"/>
    <property type="match status" value="1"/>
</dbReference>
<dbReference type="GO" id="GO:0046920">
    <property type="term" value="F:alpha-(1-&gt;3)-fucosyltransferase activity"/>
    <property type="evidence" value="ECO:0000318"/>
    <property type="project" value="GO_Central"/>
</dbReference>
<evidence type="ECO:0000259" key="6">
    <source>
        <dbReference type="Pfam" id="PF00852"/>
    </source>
</evidence>
<dbReference type="UniPathway" id="UPA00378"/>
<dbReference type="InterPro" id="IPR055270">
    <property type="entry name" value="Glyco_tran_10_C"/>
</dbReference>
<reference evidence="7 8" key="2">
    <citation type="journal article" date="2008" name="Nature">
        <title>The Phaeodactylum genome reveals the evolutionary history of diatom genomes.</title>
        <authorList>
            <person name="Bowler C."/>
            <person name="Allen A.E."/>
            <person name="Badger J.H."/>
            <person name="Grimwood J."/>
            <person name="Jabbari K."/>
            <person name="Kuo A."/>
            <person name="Maheswari U."/>
            <person name="Martens C."/>
            <person name="Maumus F."/>
            <person name="Otillar R.P."/>
            <person name="Rayko E."/>
            <person name="Salamov A."/>
            <person name="Vandepoele K."/>
            <person name="Beszteri B."/>
            <person name="Gruber A."/>
            <person name="Heijde M."/>
            <person name="Katinka M."/>
            <person name="Mock T."/>
            <person name="Valentin K."/>
            <person name="Verret F."/>
            <person name="Berges J.A."/>
            <person name="Brownlee C."/>
            <person name="Cadoret J.P."/>
            <person name="Chiovitti A."/>
            <person name="Choi C.J."/>
            <person name="Coesel S."/>
            <person name="De Martino A."/>
            <person name="Detter J.C."/>
            <person name="Durkin C."/>
            <person name="Falciatore A."/>
            <person name="Fournet J."/>
            <person name="Haruta M."/>
            <person name="Huysman M.J."/>
            <person name="Jenkins B.D."/>
            <person name="Jiroutova K."/>
            <person name="Jorgensen R.E."/>
            <person name="Joubert Y."/>
            <person name="Kaplan A."/>
            <person name="Kroger N."/>
            <person name="Kroth P.G."/>
            <person name="La Roche J."/>
            <person name="Lindquist E."/>
            <person name="Lommer M."/>
            <person name="Martin-Jezequel V."/>
            <person name="Lopez P.J."/>
            <person name="Lucas S."/>
            <person name="Mangogna M."/>
            <person name="McGinnis K."/>
            <person name="Medlin L.K."/>
            <person name="Montsant A."/>
            <person name="Oudot-Le Secq M.P."/>
            <person name="Napoli C."/>
            <person name="Obornik M."/>
            <person name="Parker M.S."/>
            <person name="Petit J.L."/>
            <person name="Porcel B.M."/>
            <person name="Poulsen N."/>
            <person name="Robison M."/>
            <person name="Rychlewski L."/>
            <person name="Rynearson T.A."/>
            <person name="Schmutz J."/>
            <person name="Shapiro H."/>
            <person name="Siaut M."/>
            <person name="Stanley M."/>
            <person name="Sussman M.R."/>
            <person name="Taylor A.R."/>
            <person name="Vardi A."/>
            <person name="von Dassow P."/>
            <person name="Vyverman W."/>
            <person name="Willis A."/>
            <person name="Wyrwicz L.S."/>
            <person name="Rokhsar D.S."/>
            <person name="Weissenbach J."/>
            <person name="Armbrust E.V."/>
            <person name="Green B.R."/>
            <person name="Van de Peer Y."/>
            <person name="Grigoriev I.V."/>
        </authorList>
    </citation>
    <scope>NUCLEOTIDE SEQUENCE [LARGE SCALE GENOMIC DNA]</scope>
    <source>
        <strain evidence="7 8">CCMP1335</strain>
    </source>
</reference>
<dbReference type="Pfam" id="PF00852">
    <property type="entry name" value="Glyco_transf_10"/>
    <property type="match status" value="1"/>
</dbReference>
<dbReference type="EMBL" id="CP001160">
    <property type="protein sequence ID" value="ACI64399.1"/>
    <property type="molecule type" value="Genomic_DNA"/>
</dbReference>
<keyword evidence="4 5" id="KW-0808">Transferase</keyword>
<comment type="pathway">
    <text evidence="1">Protein modification; protein glycosylation.</text>
</comment>
<comment type="similarity">
    <text evidence="2 5">Belongs to the glycosyltransferase 10 family.</text>
</comment>
<keyword evidence="5" id="KW-0472">Membrane</keyword>
<keyword evidence="5" id="KW-1133">Transmembrane helix</keyword>
<dbReference type="InParanoid" id="B5YP56"/>
<dbReference type="HOGENOM" id="CLU_340271_0_0_1"/>
<dbReference type="EC" id="2.4.1.-" evidence="5"/>
<reference evidence="7 8" key="1">
    <citation type="journal article" date="2004" name="Science">
        <title>The genome of the diatom Thalassiosira pseudonana: ecology, evolution, and metabolism.</title>
        <authorList>
            <person name="Armbrust E.V."/>
            <person name="Berges J.A."/>
            <person name="Bowler C."/>
            <person name="Green B.R."/>
            <person name="Martinez D."/>
            <person name="Putnam N.H."/>
            <person name="Zhou S."/>
            <person name="Allen A.E."/>
            <person name="Apt K.E."/>
            <person name="Bechner M."/>
            <person name="Brzezinski M.A."/>
            <person name="Chaal B.K."/>
            <person name="Chiovitti A."/>
            <person name="Davis A.K."/>
            <person name="Demarest M.S."/>
            <person name="Detter J.C."/>
            <person name="Glavina T."/>
            <person name="Goodstein D."/>
            <person name="Hadi M.Z."/>
            <person name="Hellsten U."/>
            <person name="Hildebrand M."/>
            <person name="Jenkins B.D."/>
            <person name="Jurka J."/>
            <person name="Kapitonov V.V."/>
            <person name="Kroger N."/>
            <person name="Lau W.W."/>
            <person name="Lane T.W."/>
            <person name="Larimer F.W."/>
            <person name="Lippmeier J.C."/>
            <person name="Lucas S."/>
            <person name="Medina M."/>
            <person name="Montsant A."/>
            <person name="Obornik M."/>
            <person name="Parker M.S."/>
            <person name="Palenik B."/>
            <person name="Pazour G.J."/>
            <person name="Richardson P.M."/>
            <person name="Rynearson T.A."/>
            <person name="Saito M.A."/>
            <person name="Schwartz D.C."/>
            <person name="Thamatrakoln K."/>
            <person name="Valentin K."/>
            <person name="Vardi A."/>
            <person name="Wilkerson F.P."/>
            <person name="Rokhsar D.S."/>
        </authorList>
    </citation>
    <scope>NUCLEOTIDE SEQUENCE [LARGE SCALE GENOMIC DNA]</scope>
    <source>
        <strain evidence="7 8">CCMP1335</strain>
    </source>
</reference>
<evidence type="ECO:0000256" key="1">
    <source>
        <dbReference type="ARBA" id="ARBA00004922"/>
    </source>
</evidence>
<evidence type="ECO:0000256" key="5">
    <source>
        <dbReference type="RuleBase" id="RU003832"/>
    </source>
</evidence>
<keyword evidence="5" id="KW-0812">Transmembrane</keyword>
<feature type="transmembrane region" description="Helical" evidence="5">
    <location>
        <begin position="20"/>
        <end position="39"/>
    </location>
</feature>
<keyword evidence="3 5" id="KW-0328">Glycosyltransferase</keyword>
<feature type="domain" description="Fucosyltransferase C-terminal" evidence="6">
    <location>
        <begin position="301"/>
        <end position="384"/>
    </location>
</feature>
<evidence type="ECO:0000256" key="3">
    <source>
        <dbReference type="ARBA" id="ARBA00022676"/>
    </source>
</evidence>
<dbReference type="PANTHER" id="PTHR11929:SF194">
    <property type="entry name" value="ALPHA-(1,3)-FUCOSYLTRANSFERASE 10"/>
    <property type="match status" value="1"/>
</dbReference>
<dbReference type="AlphaFoldDB" id="B5YP56"/>
<proteinExistence type="inferred from homology"/>
<dbReference type="InterPro" id="IPR001503">
    <property type="entry name" value="Glyco_trans_10"/>
</dbReference>